<name>V4MCF7_EUTSA</name>
<organism evidence="1 2">
    <name type="scientific">Eutrema salsugineum</name>
    <name type="common">Saltwater cress</name>
    <name type="synonym">Sisymbrium salsugineum</name>
    <dbReference type="NCBI Taxonomy" id="72664"/>
    <lineage>
        <taxon>Eukaryota</taxon>
        <taxon>Viridiplantae</taxon>
        <taxon>Streptophyta</taxon>
        <taxon>Embryophyta</taxon>
        <taxon>Tracheophyta</taxon>
        <taxon>Spermatophyta</taxon>
        <taxon>Magnoliopsida</taxon>
        <taxon>eudicotyledons</taxon>
        <taxon>Gunneridae</taxon>
        <taxon>Pentapetalae</taxon>
        <taxon>rosids</taxon>
        <taxon>malvids</taxon>
        <taxon>Brassicales</taxon>
        <taxon>Brassicaceae</taxon>
        <taxon>Eutremeae</taxon>
        <taxon>Eutrema</taxon>
    </lineage>
</organism>
<dbReference type="EMBL" id="KI517881">
    <property type="protein sequence ID" value="ESQ28911.1"/>
    <property type="molecule type" value="Genomic_DNA"/>
</dbReference>
<gene>
    <name evidence="1" type="ORF">EUTSA_v10024013mg</name>
</gene>
<protein>
    <recommendedName>
        <fullName evidence="3">RRM domain-containing protein</fullName>
    </recommendedName>
</protein>
<evidence type="ECO:0000313" key="2">
    <source>
        <dbReference type="Proteomes" id="UP000030689"/>
    </source>
</evidence>
<evidence type="ECO:0000313" key="1">
    <source>
        <dbReference type="EMBL" id="ESQ28911.1"/>
    </source>
</evidence>
<evidence type="ECO:0008006" key="3">
    <source>
        <dbReference type="Google" id="ProtNLM"/>
    </source>
</evidence>
<dbReference type="Proteomes" id="UP000030689">
    <property type="component" value="Unassembled WGS sequence"/>
</dbReference>
<dbReference type="KEGG" id="eus:EUTSA_v10024013mg"/>
<dbReference type="Gramene" id="ESQ28911">
    <property type="protein sequence ID" value="ESQ28911"/>
    <property type="gene ID" value="EUTSA_v10024013mg"/>
</dbReference>
<reference evidence="1 2" key="1">
    <citation type="journal article" date="2013" name="Front. Plant Sci.">
        <title>The Reference Genome of the Halophytic Plant Eutrema salsugineum.</title>
        <authorList>
            <person name="Yang R."/>
            <person name="Jarvis D.E."/>
            <person name="Chen H."/>
            <person name="Beilstein M.A."/>
            <person name="Grimwood J."/>
            <person name="Jenkins J."/>
            <person name="Shu S."/>
            <person name="Prochnik S."/>
            <person name="Xin M."/>
            <person name="Ma C."/>
            <person name="Schmutz J."/>
            <person name="Wing R.A."/>
            <person name="Mitchell-Olds T."/>
            <person name="Schumaker K.S."/>
            <person name="Wang X."/>
        </authorList>
    </citation>
    <scope>NUCLEOTIDE SEQUENCE [LARGE SCALE GENOMIC DNA]</scope>
</reference>
<dbReference type="AlphaFoldDB" id="V4MCF7"/>
<accession>V4MCF7</accession>
<sequence length="142" mass="15884">MLKIFITCKSKSDCSSIRRLVVEGYDTGHDYYDLDTDLRECFSSCRFAFIYLRGEGAEEKALELSGNDVGGRGGRKLVVKAYPFEETYLDLELSIIRGREKALKLSGRDVGGWNIEVTGVSAPLRIPELVPYTSFSTYPHGT</sequence>
<proteinExistence type="predicted"/>
<keyword evidence="2" id="KW-1185">Reference proteome</keyword>
<dbReference type="OMA" id="KIFITCK"/>